<dbReference type="GO" id="GO:0099000">
    <property type="term" value="P:symbiont genome ejection through host cell envelope, contractile tail mechanism"/>
    <property type="evidence" value="ECO:0007669"/>
    <property type="project" value="UniProtKB-KW"/>
</dbReference>
<keyword evidence="3" id="KW-1227">Viral tail protein</keyword>
<evidence type="ECO:0000259" key="8">
    <source>
        <dbReference type="Pfam" id="PF04984"/>
    </source>
</evidence>
<dbReference type="PANTHER" id="PTHR35861">
    <property type="match status" value="1"/>
</dbReference>
<evidence type="ECO:0000313" key="11">
    <source>
        <dbReference type="Proteomes" id="UP000202958"/>
    </source>
</evidence>
<keyword evidence="5" id="KW-1229">Viral tail sheath protein</keyword>
<gene>
    <name evidence="10" type="ORF">PHIN3_95</name>
</gene>
<keyword evidence="11" id="KW-1185">Reference proteome</keyword>
<dbReference type="EMBL" id="KR052482">
    <property type="protein sequence ID" value="AKF13359.1"/>
    <property type="molecule type" value="Genomic_DNA"/>
</dbReference>
<dbReference type="InterPro" id="IPR035089">
    <property type="entry name" value="Phage_sheath_subtilisin"/>
</dbReference>
<accession>A0A0F6WCG7</accession>
<sequence>MGSQLSPGIVTNEFDLTTVVPSVASTEGAIAGVFRWGPVKERTLIDSETKLVGRFHKPTNFNAETFFVAADFLSYGNKLYVTRVVSNTAYNAGLTTTQVLGREAAEALTGVDFVARYPGELGNSIGYSVCASNSAFAGTVDTFAINLGANNATFAITSETVTVGDLIRVGSPEIGFQDLEVTTVDMGAGTVSFKDRFKLASNTDITATRKWKYYKNVSGAPVANSAHIVVYDVDGKLSGVTGAVLETYNNVGLDESAKLADGTNNFYKEVINAKSNWLFATADDLTAETLPDYVEFAGGADGEDEANVSLAALAGGYDLYKDVESVDVSLILQGKAVHGVSGTGLANYIMDNICLARKDCIALISPPKSAVVNNPGYEREAILTFLNNLTRTSYGVLDSGYKYRYDRYNDVYRWVPLNGDVAGLIVRTDETRDPWWSPAGYNRGHIKNVVKLAYNPGKADRDVLYPAGVNAVITQPGHGTILFGDKTLHDLSSAFDRINVRRLFIVLEKAISKAAKAMLFEFNDAFTRAQFVNMVEPYLRDVQGRRGIYDFKVVCDESNNTGEVIDRNEFVGDIYIKPARSISYITLNFVAVRTAVDFNTVIGQF</sequence>
<dbReference type="KEGG" id="vg:26638824"/>
<keyword evidence="5" id="KW-0946">Virion</keyword>
<evidence type="ECO:0000259" key="9">
    <source>
        <dbReference type="Pfam" id="PF17482"/>
    </source>
</evidence>
<dbReference type="GO" id="GO:0098027">
    <property type="term" value="C:virus tail, sheath"/>
    <property type="evidence" value="ECO:0007669"/>
    <property type="project" value="UniProtKB-KW"/>
</dbReference>
<dbReference type="Proteomes" id="UP000202958">
    <property type="component" value="Segment"/>
</dbReference>
<reference evidence="10 11" key="1">
    <citation type="submission" date="2015-04" db="EMBL/GenBank/DDBJ databases">
        <authorList>
            <person name="Hodson T.S."/>
            <person name="Hyde J.R."/>
            <person name="Schouten J.T."/>
            <person name="Crockett J.T."/>
            <person name="Smith T.A."/>
            <person name="Merrill B.D."/>
            <person name="Crook M.B."/>
            <person name="Griffitts J.S."/>
            <person name="Burnett S.H."/>
            <person name="Grose J.H."/>
            <person name="Breakwell D.P."/>
        </authorList>
    </citation>
    <scope>NUCLEOTIDE SEQUENCE [LARGE SCALE GENOMIC DNA]</scope>
</reference>
<dbReference type="InterPro" id="IPR020287">
    <property type="entry name" value="Tail_sheath_C"/>
</dbReference>
<keyword evidence="2" id="KW-1162">Viral penetration into host cytoplasm</keyword>
<evidence type="ECO:0000256" key="4">
    <source>
        <dbReference type="ARBA" id="ARBA00022766"/>
    </source>
</evidence>
<feature type="domain" description="Tail sheath protein C-terminal" evidence="9">
    <location>
        <begin position="492"/>
        <end position="590"/>
    </location>
</feature>
<dbReference type="OrthoDB" id="879at10239"/>
<organism evidence="10 11">
    <name type="scientific">Sinorhizobium phage phiN3</name>
    <dbReference type="NCBI Taxonomy" id="1647405"/>
    <lineage>
        <taxon>Viruses</taxon>
        <taxon>Duplodnaviria</taxon>
        <taxon>Heunggongvirae</taxon>
        <taxon>Uroviricota</taxon>
        <taxon>Caudoviricetes</taxon>
        <taxon>Emdodecavirus</taxon>
        <taxon>Emdodecavirus N3</taxon>
    </lineage>
</organism>
<evidence type="ECO:0000256" key="6">
    <source>
        <dbReference type="ARBA" id="ARBA00023009"/>
    </source>
</evidence>
<evidence type="ECO:0000256" key="7">
    <source>
        <dbReference type="ARBA" id="ARBA00023296"/>
    </source>
</evidence>
<dbReference type="Gene3D" id="3.40.50.11780">
    <property type="match status" value="2"/>
</dbReference>
<protein>
    <submittedName>
        <fullName evidence="10">Tail sheath monomer</fullName>
    </submittedName>
</protein>
<evidence type="ECO:0000256" key="2">
    <source>
        <dbReference type="ARBA" id="ARBA00022595"/>
    </source>
</evidence>
<dbReference type="Pfam" id="PF04984">
    <property type="entry name" value="Phage_sheath_1"/>
    <property type="match status" value="1"/>
</dbReference>
<dbReference type="Pfam" id="PF17482">
    <property type="entry name" value="Phage_sheath_1C"/>
    <property type="match status" value="1"/>
</dbReference>
<comment type="similarity">
    <text evidence="1">Belongs to the myoviridae tail sheath protein family.</text>
</comment>
<dbReference type="PANTHER" id="PTHR35861:SF1">
    <property type="entry name" value="PHAGE TAIL SHEATH PROTEIN"/>
    <property type="match status" value="1"/>
</dbReference>
<evidence type="ECO:0000256" key="5">
    <source>
        <dbReference type="ARBA" id="ARBA00023003"/>
    </source>
</evidence>
<proteinExistence type="inferred from homology"/>
<dbReference type="GeneID" id="26638824"/>
<name>A0A0F6WCG7_9CAUD</name>
<keyword evidence="4" id="KW-1242">Viral contractile tail ejection system</keyword>
<dbReference type="RefSeq" id="YP_009212335.1">
    <property type="nucleotide sequence ID" value="NC_028945.1"/>
</dbReference>
<keyword evidence="7" id="KW-1160">Virus entry into host cell</keyword>
<evidence type="ECO:0000256" key="1">
    <source>
        <dbReference type="ARBA" id="ARBA00008005"/>
    </source>
</evidence>
<feature type="domain" description="Tail sheath protein subtilisin-like" evidence="8">
    <location>
        <begin position="345"/>
        <end position="488"/>
    </location>
</feature>
<evidence type="ECO:0000256" key="3">
    <source>
        <dbReference type="ARBA" id="ARBA00022732"/>
    </source>
</evidence>
<evidence type="ECO:0000313" key="10">
    <source>
        <dbReference type="EMBL" id="AKF13359.1"/>
    </source>
</evidence>
<keyword evidence="6" id="KW-1171">Viral genome ejection through host cell envelope</keyword>
<dbReference type="InterPro" id="IPR052042">
    <property type="entry name" value="Tail_sheath_structural"/>
</dbReference>